<proteinExistence type="predicted"/>
<gene>
    <name evidence="1" type="ORF">D3_0185</name>
</gene>
<organism evidence="1 2">
    <name type="scientific">Aeromonas phage D3</name>
    <dbReference type="NCBI Taxonomy" id="2593327"/>
    <lineage>
        <taxon>Viruses</taxon>
        <taxon>Duplodnaviria</taxon>
        <taxon>Heunggongvirae</taxon>
        <taxon>Uroviricota</taxon>
        <taxon>Caudoviricetes</taxon>
        <taxon>Chimalliviridae</taxon>
        <taxon>Ludhianavirus</taxon>
        <taxon>Ludhianavirus D3</taxon>
    </lineage>
</organism>
<dbReference type="EMBL" id="MN102098">
    <property type="protein sequence ID" value="QDJ96915.1"/>
    <property type="molecule type" value="Genomic_DNA"/>
</dbReference>
<evidence type="ECO:0000313" key="1">
    <source>
        <dbReference type="EMBL" id="QDJ96915.1"/>
    </source>
</evidence>
<evidence type="ECO:0000313" key="2">
    <source>
        <dbReference type="Proteomes" id="UP000319658"/>
    </source>
</evidence>
<dbReference type="Proteomes" id="UP000319658">
    <property type="component" value="Segment"/>
</dbReference>
<protein>
    <submittedName>
        <fullName evidence="1">Uncharacterized protein</fullName>
    </submittedName>
</protein>
<keyword evidence="2" id="KW-1185">Reference proteome</keyword>
<sequence length="129" mass="13813">MKKIILALFFTSFFAVADTGVSKEEVEELIEVASGHVTEIDINGFAVSGTSINTTSNKELRNCAQALGSQLIADVYLKPAHEYGLYAELTNVRDGANTVGANMVINQLLGISGSDEVALTICNKLRSNM</sequence>
<reference evidence="1 2" key="1">
    <citation type="submission" date="2019-06" db="EMBL/GenBank/DDBJ databases">
        <title>Complete genome sequence of Aeromonas hydrophila bacteriophage D3.</title>
        <authorList>
            <person name="Rai S."/>
            <person name="Tyagi A."/>
            <person name="Kumar N."/>
            <person name="Singh N."/>
        </authorList>
    </citation>
    <scope>NUCLEOTIDE SEQUENCE [LARGE SCALE GENOMIC DNA]</scope>
</reference>
<accession>A0A514TV60</accession>
<name>A0A514TV60_9CAUD</name>